<dbReference type="AlphaFoldDB" id="A0A8J7SMP3"/>
<dbReference type="InterPro" id="IPR000587">
    <property type="entry name" value="Creatinase_N"/>
</dbReference>
<proteinExistence type="predicted"/>
<comment type="caution">
    <text evidence="3">The sequence shown here is derived from an EMBL/GenBank/DDBJ whole genome shotgun (WGS) entry which is preliminary data.</text>
</comment>
<dbReference type="CDD" id="cd01066">
    <property type="entry name" value="APP_MetAP"/>
    <property type="match status" value="1"/>
</dbReference>
<organism evidence="3 4">
    <name type="scientific">Marivibrio halodurans</name>
    <dbReference type="NCBI Taxonomy" id="2039722"/>
    <lineage>
        <taxon>Bacteria</taxon>
        <taxon>Pseudomonadati</taxon>
        <taxon>Pseudomonadota</taxon>
        <taxon>Alphaproteobacteria</taxon>
        <taxon>Rhodospirillales</taxon>
        <taxon>Rhodospirillaceae</taxon>
        <taxon>Marivibrio</taxon>
    </lineage>
</organism>
<evidence type="ECO:0000259" key="2">
    <source>
        <dbReference type="Pfam" id="PF01321"/>
    </source>
</evidence>
<feature type="domain" description="Creatinase N-terminal" evidence="2">
    <location>
        <begin position="34"/>
        <end position="181"/>
    </location>
</feature>
<dbReference type="RefSeq" id="WP_210681655.1">
    <property type="nucleotide sequence ID" value="NZ_JAGMWN010000003.1"/>
</dbReference>
<sequence>MPFETDIKARPARQHGAMEYSEPPVDLDAVRLERLDRIRTELKRRGLPAALFLDQINTRYATDATNMQIWCSHYEARSVFVAAEGPCILFDYANLPHLAEDLPTIDEYRAMPTFYYFTAGSRAEERAALFADQIADLMARHGGGDRRLAIDRLSALGCAALAAKGVEVVEGESVAEQARAVKSPQELALMRAAIAACEEACTDMWRAFEPGITENALWAKLHEANIRLGGEWIETRLLSAGPRTNPWFRECSMRRIEKGEVMSFDTDLIGPYGYCADISRAWLCGGGAPSAEQADLMARAQAQIEHNIAILKPGKTFREVSMEAFDVGEDFLSNRYPSLIHGIGFADEWPSIKHAQDFDAKGYDGVLVPGMTLCVESYIGREGGKEGVKLEEQVLITESGVERLSTLPLGFAMA</sequence>
<evidence type="ECO:0000313" key="3">
    <source>
        <dbReference type="EMBL" id="MBP5857091.1"/>
    </source>
</evidence>
<dbReference type="Pfam" id="PF01321">
    <property type="entry name" value="Creatinase_N"/>
    <property type="match status" value="1"/>
</dbReference>
<dbReference type="InterPro" id="IPR000994">
    <property type="entry name" value="Pept_M24"/>
</dbReference>
<dbReference type="InterPro" id="IPR036005">
    <property type="entry name" value="Creatinase/aminopeptidase-like"/>
</dbReference>
<keyword evidence="3" id="KW-0645">Protease</keyword>
<protein>
    <submittedName>
        <fullName evidence="3">Aminopeptidase P family protein</fullName>
    </submittedName>
</protein>
<dbReference type="PANTHER" id="PTHR46112">
    <property type="entry name" value="AMINOPEPTIDASE"/>
    <property type="match status" value="1"/>
</dbReference>
<dbReference type="SUPFAM" id="SSF55920">
    <property type="entry name" value="Creatinase/aminopeptidase"/>
    <property type="match status" value="1"/>
</dbReference>
<keyword evidence="3" id="KW-0031">Aminopeptidase</keyword>
<dbReference type="Gene3D" id="3.90.230.10">
    <property type="entry name" value="Creatinase/methionine aminopeptidase superfamily"/>
    <property type="match status" value="1"/>
</dbReference>
<gene>
    <name evidence="3" type="ORF">KAJ83_08725</name>
</gene>
<dbReference type="InterPro" id="IPR050659">
    <property type="entry name" value="Peptidase_M24B"/>
</dbReference>
<dbReference type="Proteomes" id="UP000672602">
    <property type="component" value="Unassembled WGS sequence"/>
</dbReference>
<dbReference type="PANTHER" id="PTHR46112:SF2">
    <property type="entry name" value="XAA-PRO AMINOPEPTIDASE P-RELATED"/>
    <property type="match status" value="1"/>
</dbReference>
<dbReference type="Pfam" id="PF00557">
    <property type="entry name" value="Peptidase_M24"/>
    <property type="match status" value="1"/>
</dbReference>
<dbReference type="GO" id="GO:0004177">
    <property type="term" value="F:aminopeptidase activity"/>
    <property type="evidence" value="ECO:0007669"/>
    <property type="project" value="UniProtKB-KW"/>
</dbReference>
<dbReference type="EMBL" id="JAGMWN010000003">
    <property type="protein sequence ID" value="MBP5857091.1"/>
    <property type="molecule type" value="Genomic_DNA"/>
</dbReference>
<dbReference type="Gene3D" id="3.40.350.10">
    <property type="entry name" value="Creatinase/prolidase N-terminal domain"/>
    <property type="match status" value="1"/>
</dbReference>
<evidence type="ECO:0000313" key="4">
    <source>
        <dbReference type="Proteomes" id="UP000672602"/>
    </source>
</evidence>
<dbReference type="SUPFAM" id="SSF53092">
    <property type="entry name" value="Creatinase/prolidase N-terminal domain"/>
    <property type="match status" value="1"/>
</dbReference>
<keyword evidence="4" id="KW-1185">Reference proteome</keyword>
<accession>A0A8J7SMP3</accession>
<evidence type="ECO:0000259" key="1">
    <source>
        <dbReference type="Pfam" id="PF00557"/>
    </source>
</evidence>
<dbReference type="InterPro" id="IPR029149">
    <property type="entry name" value="Creatin/AminoP/Spt16_N"/>
</dbReference>
<name>A0A8J7SMP3_9PROT</name>
<feature type="domain" description="Peptidase M24" evidence="1">
    <location>
        <begin position="189"/>
        <end position="398"/>
    </location>
</feature>
<reference evidence="3" key="1">
    <citation type="submission" date="2021-04" db="EMBL/GenBank/DDBJ databases">
        <authorList>
            <person name="Zhang D.-C."/>
        </authorList>
    </citation>
    <scope>NUCLEOTIDE SEQUENCE</scope>
    <source>
        <strain evidence="3">CGMCC 1.15697</strain>
    </source>
</reference>
<keyword evidence="3" id="KW-0378">Hydrolase</keyword>